<dbReference type="EMBL" id="CAXAMM010007391">
    <property type="protein sequence ID" value="CAK9014064.1"/>
    <property type="molecule type" value="Genomic_DNA"/>
</dbReference>
<protein>
    <submittedName>
        <fullName evidence="1">2-mannosyltransferase</fullName>
    </submittedName>
</protein>
<keyword evidence="2" id="KW-1185">Reference proteome</keyword>
<gene>
    <name evidence="1" type="ORF">SCF082_LOCUS12187</name>
</gene>
<accession>A0ABP0JIW8</accession>
<evidence type="ECO:0000313" key="2">
    <source>
        <dbReference type="Proteomes" id="UP001642464"/>
    </source>
</evidence>
<comment type="caution">
    <text evidence="1">The sequence shown here is derived from an EMBL/GenBank/DDBJ whole genome shotgun (WGS) entry which is preliminary data.</text>
</comment>
<evidence type="ECO:0000313" key="1">
    <source>
        <dbReference type="EMBL" id="CAK9014064.1"/>
    </source>
</evidence>
<reference evidence="1 2" key="1">
    <citation type="submission" date="2024-02" db="EMBL/GenBank/DDBJ databases">
        <authorList>
            <person name="Chen Y."/>
            <person name="Shah S."/>
            <person name="Dougan E. K."/>
            <person name="Thang M."/>
            <person name="Chan C."/>
        </authorList>
    </citation>
    <scope>NUCLEOTIDE SEQUENCE [LARGE SCALE GENOMIC DNA]</scope>
</reference>
<sequence length="190" mass="21725">MDPETRTDNTAVDLFNKLLGTFAVWLQTLCIIVLNRQVDIVRILLESGFLWGSGDLVCEVVPEKEGYHKEVREAFARTVLHDLVRNDIHLDKDQLMLMKKSEKCGGNEMDGVVWVLAQAPGAFTMLGLLEPQTVLMCDAQDRDAHDHASIDFKELVQLYMVLRTEEDVLCDCTCGVRSWQRRYHRRTMVG</sequence>
<organism evidence="1 2">
    <name type="scientific">Durusdinium trenchii</name>
    <dbReference type="NCBI Taxonomy" id="1381693"/>
    <lineage>
        <taxon>Eukaryota</taxon>
        <taxon>Sar</taxon>
        <taxon>Alveolata</taxon>
        <taxon>Dinophyceae</taxon>
        <taxon>Suessiales</taxon>
        <taxon>Symbiodiniaceae</taxon>
        <taxon>Durusdinium</taxon>
    </lineage>
</organism>
<name>A0ABP0JIW8_9DINO</name>
<dbReference type="Proteomes" id="UP001642464">
    <property type="component" value="Unassembled WGS sequence"/>
</dbReference>
<proteinExistence type="predicted"/>